<dbReference type="SUPFAM" id="SSF56935">
    <property type="entry name" value="Porins"/>
    <property type="match status" value="1"/>
</dbReference>
<sequence>MKYLIIIAIFIVFTLNVDAQNRITGNVVSGTDAKSLVGVTIKLLIKKSSVHTDVNGFFSLSLNTGTDTLEFSYIGYRNKKIAVNAPNNEVLIVKLVPQEQVLEEINVVSSGYQKLPKERATGSFSYIGQKTFNQQVGTTVLSRLEAVANGLFADRSTMGGNGGLVVRGLSTIRGPKGVLIVLDNFPYEGNLDNLNPNDIENITVLKDAAATSIWGARAGNGVIVITTKTGKFNQPLTIDFNLNSTIIDKPDLSYIKQISSADFINVEEFLYSKGKYDDKINSSYKPGLTPITELLIRKDKGELSEQAYNLAKADLSLIDTRDQYDKYIYKQGLNQQYALTLRGGSINHAWNISTGYDHNSSTLNEKYSRFNLRFQNTFSLVKNLELSIGAFYTQSKSSSGRPAYGEIRSGSDLYPYARFADEYGNSLSIMKNKRISYLDTLGGGRLMDWKYYPLEDYKSVVNTLSVSDILVNAGINYRLISGLSVDVKYQYEQQQTNGRNVNNVNSYFARNLVNTYTQFSAKNEISYKVPKGGVLDLSNNRLQSHNLRGQLNYSGQWDKHQVSAIAGGELRNSRTISDQNRTYGYDDQLLNYGNVDYLTPFPELIGGDLSYITDNRNLEEKVNRFVSAYANASYTYNGKYTISVSGRSDASNLFGLRTNDRWNPFWSAGGSWEINKEGFYNLNPIPYLKLRATYGVSGNIDPAMSAVTTIIYRGNSIYTPSPYARFNNFNNLDLTWERSAMLNLGLDFRLNGNRVSGSLEYFNKRGTNLFGEALLDYTGGVGSSIVKNAASTKGYGIDVELNSINLKRGSFSWTSNWNASFYKDKVTQYYLSEQNVSQFVNSSPIISGINGKPVYAIYSYKWAGLDPLNGHPRGYVNGKVSEDYNLLTGSTAKLEDLVYHGSALPVFYGSLGNTFTYKRLSLTVRLTYKLGYYFRKPSVDYTNLFANNNGHSDYALRWQKPGDELLTNVPGMIYPNDSSRDNFYAGSEVLVDRGDHIRLQYINLSYEVDREKVRFLPFKSMSVYINAANLGLIWTANKDHIDPDYQGKNMLKPSRNFSLGIRANLN</sequence>
<organism evidence="12 13">
    <name type="scientific">Pedobacter cryoconitis</name>
    <dbReference type="NCBI Taxonomy" id="188932"/>
    <lineage>
        <taxon>Bacteria</taxon>
        <taxon>Pseudomonadati</taxon>
        <taxon>Bacteroidota</taxon>
        <taxon>Sphingobacteriia</taxon>
        <taxon>Sphingobacteriales</taxon>
        <taxon>Sphingobacteriaceae</taxon>
        <taxon>Pedobacter</taxon>
    </lineage>
</organism>
<evidence type="ECO:0000313" key="12">
    <source>
        <dbReference type="EMBL" id="MBB5619432.1"/>
    </source>
</evidence>
<evidence type="ECO:0000256" key="7">
    <source>
        <dbReference type="ARBA" id="ARBA00023237"/>
    </source>
</evidence>
<dbReference type="PROSITE" id="PS52016">
    <property type="entry name" value="TONB_DEPENDENT_REC_3"/>
    <property type="match status" value="1"/>
</dbReference>
<keyword evidence="7 8" id="KW-0998">Cell outer membrane</keyword>
<dbReference type="NCBIfam" id="TIGR04056">
    <property type="entry name" value="OMP_RagA_SusC"/>
    <property type="match status" value="1"/>
</dbReference>
<comment type="subcellular location">
    <subcellularLocation>
        <location evidence="1 8">Cell outer membrane</location>
        <topology evidence="1 8">Multi-pass membrane protein</topology>
    </subcellularLocation>
</comment>
<evidence type="ECO:0000256" key="8">
    <source>
        <dbReference type="PROSITE-ProRule" id="PRU01360"/>
    </source>
</evidence>
<dbReference type="InterPro" id="IPR012910">
    <property type="entry name" value="Plug_dom"/>
</dbReference>
<accession>A0A7W9DHW7</accession>
<dbReference type="SUPFAM" id="SSF49464">
    <property type="entry name" value="Carboxypeptidase regulatory domain-like"/>
    <property type="match status" value="1"/>
</dbReference>
<name>A0A7W9DHW7_9SPHI</name>
<evidence type="ECO:0000256" key="5">
    <source>
        <dbReference type="ARBA" id="ARBA00023077"/>
    </source>
</evidence>
<dbReference type="RefSeq" id="WP_183865572.1">
    <property type="nucleotide sequence ID" value="NZ_JACHCF010000001.1"/>
</dbReference>
<dbReference type="NCBIfam" id="TIGR04057">
    <property type="entry name" value="SusC_RagA_signa"/>
    <property type="match status" value="1"/>
</dbReference>
<keyword evidence="4 8" id="KW-0812">Transmembrane</keyword>
<gene>
    <name evidence="12" type="ORF">HDE69_000468</name>
</gene>
<dbReference type="Gene3D" id="2.40.170.20">
    <property type="entry name" value="TonB-dependent receptor, beta-barrel domain"/>
    <property type="match status" value="1"/>
</dbReference>
<protein>
    <submittedName>
        <fullName evidence="12">TonB-linked SusC/RagA family outer membrane protein</fullName>
    </submittedName>
</protein>
<proteinExistence type="inferred from homology"/>
<dbReference type="Pfam" id="PF13715">
    <property type="entry name" value="CarbopepD_reg_2"/>
    <property type="match status" value="1"/>
</dbReference>
<dbReference type="EMBL" id="JACHCF010000001">
    <property type="protein sequence ID" value="MBB5619432.1"/>
    <property type="molecule type" value="Genomic_DNA"/>
</dbReference>
<dbReference type="Gene3D" id="2.60.40.1120">
    <property type="entry name" value="Carboxypeptidase-like, regulatory domain"/>
    <property type="match status" value="1"/>
</dbReference>
<evidence type="ECO:0000256" key="3">
    <source>
        <dbReference type="ARBA" id="ARBA00022452"/>
    </source>
</evidence>
<evidence type="ECO:0000313" key="13">
    <source>
        <dbReference type="Proteomes" id="UP000537718"/>
    </source>
</evidence>
<evidence type="ECO:0000256" key="6">
    <source>
        <dbReference type="ARBA" id="ARBA00023136"/>
    </source>
</evidence>
<dbReference type="Proteomes" id="UP000537718">
    <property type="component" value="Unassembled WGS sequence"/>
</dbReference>
<dbReference type="InterPro" id="IPR008969">
    <property type="entry name" value="CarboxyPept-like_regulatory"/>
</dbReference>
<keyword evidence="5 9" id="KW-0798">TonB box</keyword>
<keyword evidence="3 8" id="KW-1134">Transmembrane beta strand</keyword>
<keyword evidence="2 8" id="KW-0813">Transport</keyword>
<reference evidence="12 13" key="1">
    <citation type="submission" date="2020-08" db="EMBL/GenBank/DDBJ databases">
        <title>Genomic Encyclopedia of Type Strains, Phase IV (KMG-V): Genome sequencing to study the core and pangenomes of soil and plant-associated prokaryotes.</title>
        <authorList>
            <person name="Whitman W."/>
        </authorList>
    </citation>
    <scope>NUCLEOTIDE SEQUENCE [LARGE SCALE GENOMIC DNA]</scope>
    <source>
        <strain evidence="12 13">MP7CTX6</strain>
    </source>
</reference>
<comment type="similarity">
    <text evidence="8 9">Belongs to the TonB-dependent receptor family.</text>
</comment>
<dbReference type="GO" id="GO:0009279">
    <property type="term" value="C:cell outer membrane"/>
    <property type="evidence" value="ECO:0007669"/>
    <property type="project" value="UniProtKB-SubCell"/>
</dbReference>
<dbReference type="InterPro" id="IPR023997">
    <property type="entry name" value="TonB-dep_OMP_SusC/RagA_CS"/>
</dbReference>
<dbReference type="Gene3D" id="2.170.130.10">
    <property type="entry name" value="TonB-dependent receptor, plug domain"/>
    <property type="match status" value="1"/>
</dbReference>
<dbReference type="Pfam" id="PF07715">
    <property type="entry name" value="Plug"/>
    <property type="match status" value="1"/>
</dbReference>
<dbReference type="InterPro" id="IPR036942">
    <property type="entry name" value="Beta-barrel_TonB_sf"/>
</dbReference>
<evidence type="ECO:0000256" key="2">
    <source>
        <dbReference type="ARBA" id="ARBA00022448"/>
    </source>
</evidence>
<dbReference type="InterPro" id="IPR000531">
    <property type="entry name" value="Beta-barrel_TonB"/>
</dbReference>
<keyword evidence="6 8" id="KW-0472">Membrane</keyword>
<feature type="domain" description="TonB-dependent receptor-like beta-barrel" evidence="10">
    <location>
        <begin position="492"/>
        <end position="831"/>
    </location>
</feature>
<evidence type="ECO:0000256" key="1">
    <source>
        <dbReference type="ARBA" id="ARBA00004571"/>
    </source>
</evidence>
<evidence type="ECO:0000256" key="9">
    <source>
        <dbReference type="RuleBase" id="RU003357"/>
    </source>
</evidence>
<feature type="domain" description="TonB-dependent receptor plug" evidence="11">
    <location>
        <begin position="117"/>
        <end position="222"/>
    </location>
</feature>
<dbReference type="InterPro" id="IPR039426">
    <property type="entry name" value="TonB-dep_rcpt-like"/>
</dbReference>
<dbReference type="InterPro" id="IPR023996">
    <property type="entry name" value="TonB-dep_OMP_SusC/RagA"/>
</dbReference>
<dbReference type="InterPro" id="IPR037066">
    <property type="entry name" value="Plug_dom_sf"/>
</dbReference>
<evidence type="ECO:0000256" key="4">
    <source>
        <dbReference type="ARBA" id="ARBA00022692"/>
    </source>
</evidence>
<evidence type="ECO:0000259" key="11">
    <source>
        <dbReference type="Pfam" id="PF07715"/>
    </source>
</evidence>
<comment type="caution">
    <text evidence="12">The sequence shown here is derived from an EMBL/GenBank/DDBJ whole genome shotgun (WGS) entry which is preliminary data.</text>
</comment>
<dbReference type="AlphaFoldDB" id="A0A7W9DHW7"/>
<dbReference type="Pfam" id="PF00593">
    <property type="entry name" value="TonB_dep_Rec_b-barrel"/>
    <property type="match status" value="1"/>
</dbReference>
<evidence type="ECO:0000259" key="10">
    <source>
        <dbReference type="Pfam" id="PF00593"/>
    </source>
</evidence>